<feature type="compositionally biased region" description="Acidic residues" evidence="1">
    <location>
        <begin position="946"/>
        <end position="961"/>
    </location>
</feature>
<dbReference type="EMBL" id="JACHVC010000013">
    <property type="protein sequence ID" value="MBC2607456.1"/>
    <property type="molecule type" value="Genomic_DNA"/>
</dbReference>
<accession>A0A7X1B8D5</accession>
<dbReference type="InterPro" id="IPR052894">
    <property type="entry name" value="AsmA-related"/>
</dbReference>
<feature type="compositionally biased region" description="Acidic residues" evidence="1">
    <location>
        <begin position="359"/>
        <end position="371"/>
    </location>
</feature>
<dbReference type="PANTHER" id="PTHR30441">
    <property type="entry name" value="DUF748 DOMAIN-CONTAINING PROTEIN"/>
    <property type="match status" value="1"/>
</dbReference>
<gene>
    <name evidence="2" type="ORF">H5P27_15490</name>
</gene>
<feature type="region of interest" description="Disordered" evidence="1">
    <location>
        <begin position="937"/>
        <end position="969"/>
    </location>
</feature>
<keyword evidence="3" id="KW-1185">Reference proteome</keyword>
<dbReference type="InterPro" id="IPR008023">
    <property type="entry name" value="DUF748"/>
</dbReference>
<evidence type="ECO:0000313" key="3">
    <source>
        <dbReference type="Proteomes" id="UP000526501"/>
    </source>
</evidence>
<feature type="region of interest" description="Disordered" evidence="1">
    <location>
        <begin position="356"/>
        <end position="375"/>
    </location>
</feature>
<feature type="region of interest" description="Disordered" evidence="1">
    <location>
        <begin position="894"/>
        <end position="920"/>
    </location>
</feature>
<sequence length="1037" mass="112852">MSQKSNSKPNWRKRILITGLVLFTLYLCFGIWGVPKIMISQIEKLGSEALGRAVTVEKATFNPFSFEAKLYGIAIDGKEGTEGDMLTIGKVSANPQLSSVFGTITVKSVIIEDGDLSVEKLPSGDFDFQDILDTLAAAPVEEEEEESGELVAAVLRTLQLSNFNLHYADSSLATPYHETVKIVAINGQDIGTVPNKDVGSPESDVKYHWDFDVQIETESGANFTLNGGATAIDPWAFEVQANLAEFPLASAQPYVDESAVIEVVGSLGFDITAKVDLSDEEPKIVAMGSMSVGTFSARDAEQTFAAFEAFNIDGISIDANTMALSVDSIEMLRPVFSAILLENGEPRLPVMKEAPVGEEVAESNEDGEEPETSNFSASIAKVSLVDGHVDFEDRSLQSPFQTAISGLQLNLSDLEADQTEEGYDASGALSLVMQIFEGSIEMESKLESLEGLGTTHLKISNLQLSPAQNYVSEFAHAKVMDGILFMDIEAQVQALGNPVIKGSLGLENLNIKETLNDREVFAMQSLSLQGIDIKEESISLELIELGTPRLTVWQNEQGDNLSRLMKIQSDAEESVEAVEESTGMKVAIGKLQLNSAGIEFVDTTLVSTQQSHLQDFDLTVENVSTDPDKIADFSFEGRVDGAASLTGSGKVIVADPEAYMDLGMKFKGYDLVGTSPYWETYLGRSVAKGQFEIDSTYEIRKSQLKGTNSFKIDQLTLGQKVESERAINLPLGFAMKLLKDPSGMIAYPNLRVEGDLTDPQVKPWGLIGKAVRNLILNAVASPFKFLAGMVGGREDLDTIAFSTGSVELDEVATEKIDALRQIMLQRPGLSLELAFKSSPEEIEFLEQQFDLHRIISPDYQPVSGVDLISEIEDSVLKEAVEREYVAGMETREPVVSETGVEDEGEPVAAETAKKDSDKSGLAGGVFKKITGVLGLGKDEDKKQESASEEVTENEAPEEAAEPTEPSYEEKLQIVHSELPEVEFQSRWVADVANERILRFKQALLEDGSVENNRVFATELSSEDEKKPAGSLIIKLSE</sequence>
<protein>
    <submittedName>
        <fullName evidence="2">DUF748 domain-containing protein</fullName>
    </submittedName>
</protein>
<proteinExistence type="predicted"/>
<dbReference type="Pfam" id="PF05359">
    <property type="entry name" value="DUF748"/>
    <property type="match status" value="3"/>
</dbReference>
<evidence type="ECO:0000256" key="1">
    <source>
        <dbReference type="SAM" id="MobiDB-lite"/>
    </source>
</evidence>
<evidence type="ECO:0000313" key="2">
    <source>
        <dbReference type="EMBL" id="MBC2607456.1"/>
    </source>
</evidence>
<dbReference type="PANTHER" id="PTHR30441:SF8">
    <property type="entry name" value="DUF748 DOMAIN-CONTAINING PROTEIN"/>
    <property type="match status" value="1"/>
</dbReference>
<comment type="caution">
    <text evidence="2">The sequence shown here is derived from an EMBL/GenBank/DDBJ whole genome shotgun (WGS) entry which is preliminary data.</text>
</comment>
<reference evidence="2 3" key="1">
    <citation type="submission" date="2020-07" db="EMBL/GenBank/DDBJ databases">
        <authorList>
            <person name="Feng X."/>
        </authorList>
    </citation>
    <scope>NUCLEOTIDE SEQUENCE [LARGE SCALE GENOMIC DNA]</scope>
    <source>
        <strain evidence="2 3">JCM23202</strain>
    </source>
</reference>
<name>A0A7X1B8D5_9BACT</name>
<dbReference type="AlphaFoldDB" id="A0A7X1B8D5"/>
<dbReference type="GO" id="GO:0005886">
    <property type="term" value="C:plasma membrane"/>
    <property type="evidence" value="ECO:0007669"/>
    <property type="project" value="TreeGrafter"/>
</dbReference>
<organism evidence="2 3">
    <name type="scientific">Pelagicoccus albus</name>
    <dbReference type="NCBI Taxonomy" id="415222"/>
    <lineage>
        <taxon>Bacteria</taxon>
        <taxon>Pseudomonadati</taxon>
        <taxon>Verrucomicrobiota</taxon>
        <taxon>Opitutia</taxon>
        <taxon>Puniceicoccales</taxon>
        <taxon>Pelagicoccaceae</taxon>
        <taxon>Pelagicoccus</taxon>
    </lineage>
</organism>
<dbReference type="Proteomes" id="UP000526501">
    <property type="component" value="Unassembled WGS sequence"/>
</dbReference>
<dbReference type="GO" id="GO:0090313">
    <property type="term" value="P:regulation of protein targeting to membrane"/>
    <property type="evidence" value="ECO:0007669"/>
    <property type="project" value="TreeGrafter"/>
</dbReference>
<dbReference type="RefSeq" id="WP_185661345.1">
    <property type="nucleotide sequence ID" value="NZ_CAWPOO010000013.1"/>
</dbReference>